<accession>A0A449B1S2</accession>
<organism evidence="3 4">
    <name type="scientific">Mycoplasmopsis citelli</name>
    <dbReference type="NCBI Taxonomy" id="171281"/>
    <lineage>
        <taxon>Bacteria</taxon>
        <taxon>Bacillati</taxon>
        <taxon>Mycoplasmatota</taxon>
        <taxon>Mycoplasmoidales</taxon>
        <taxon>Metamycoplasmataceae</taxon>
        <taxon>Mycoplasmopsis</taxon>
    </lineage>
</organism>
<dbReference type="Pfam" id="PF22505">
    <property type="entry name" value="RNase_J_b_CASP"/>
    <property type="match status" value="1"/>
</dbReference>
<reference evidence="3 4" key="1">
    <citation type="submission" date="2019-01" db="EMBL/GenBank/DDBJ databases">
        <authorList>
            <consortium name="Pathogen Informatics"/>
        </authorList>
    </citation>
    <scope>NUCLEOTIDE SEQUENCE [LARGE SCALE GENOMIC DNA]</scope>
    <source>
        <strain evidence="3 4">NCTC10181</strain>
    </source>
</reference>
<gene>
    <name evidence="3" type="primary">rnjB</name>
    <name evidence="3" type="ORF">NCTC10181_00397</name>
</gene>
<evidence type="ECO:0000313" key="3">
    <source>
        <dbReference type="EMBL" id="VEU74548.1"/>
    </source>
</evidence>
<dbReference type="EC" id="3.1.-.-" evidence="3"/>
<dbReference type="InterPro" id="IPR036866">
    <property type="entry name" value="RibonucZ/Hydroxyglut_hydro"/>
</dbReference>
<dbReference type="RefSeq" id="WP_129725365.1">
    <property type="nucleotide sequence ID" value="NZ_LR215036.1"/>
</dbReference>
<dbReference type="EMBL" id="LR215036">
    <property type="protein sequence ID" value="VEU74548.1"/>
    <property type="molecule type" value="Genomic_DNA"/>
</dbReference>
<dbReference type="OrthoDB" id="401053at2"/>
<protein>
    <submittedName>
        <fullName evidence="3">Hydrolase</fullName>
        <ecNumber evidence="3">3.1.-.-</ecNumber>
    </submittedName>
</protein>
<proteinExistence type="predicted"/>
<dbReference type="PANTHER" id="PTHR43694:SF1">
    <property type="entry name" value="RIBONUCLEASE J"/>
    <property type="match status" value="1"/>
</dbReference>
<name>A0A449B1S2_9BACT</name>
<dbReference type="Gene3D" id="3.60.15.10">
    <property type="entry name" value="Ribonuclease Z/Hydroxyacylglutathione hydrolase-like"/>
    <property type="match status" value="1"/>
</dbReference>
<dbReference type="Pfam" id="PF17770">
    <property type="entry name" value="RNase_J_C"/>
    <property type="match status" value="1"/>
</dbReference>
<dbReference type="Gene3D" id="3.10.20.580">
    <property type="match status" value="1"/>
</dbReference>
<dbReference type="AlphaFoldDB" id="A0A449B1S2"/>
<dbReference type="Gene3D" id="3.40.50.10710">
    <property type="entry name" value="Metallo-hydrolase/oxidoreductase"/>
    <property type="match status" value="1"/>
</dbReference>
<evidence type="ECO:0000259" key="1">
    <source>
        <dbReference type="Pfam" id="PF17770"/>
    </source>
</evidence>
<dbReference type="KEGG" id="mcit:NCTC10181_00397"/>
<dbReference type="InterPro" id="IPR055132">
    <property type="entry name" value="RNase_J_b_CASP"/>
</dbReference>
<dbReference type="Proteomes" id="UP000290985">
    <property type="component" value="Chromosome"/>
</dbReference>
<evidence type="ECO:0000259" key="2">
    <source>
        <dbReference type="Pfam" id="PF22505"/>
    </source>
</evidence>
<dbReference type="PANTHER" id="PTHR43694">
    <property type="entry name" value="RIBONUCLEASE J"/>
    <property type="match status" value="1"/>
</dbReference>
<dbReference type="InterPro" id="IPR042173">
    <property type="entry name" value="RNase_J_2"/>
</dbReference>
<dbReference type="SUPFAM" id="SSF56281">
    <property type="entry name" value="Metallo-hydrolase/oxidoreductase"/>
    <property type="match status" value="1"/>
</dbReference>
<dbReference type="CDD" id="cd07714">
    <property type="entry name" value="RNaseJ_MBL-fold"/>
    <property type="match status" value="1"/>
</dbReference>
<keyword evidence="4" id="KW-1185">Reference proteome</keyword>
<sequence>MEQINIFALGGQDENGKNCYVFEYNSSIYIINSGVKIPINSSNGVDALIPDFSYLVKHKKRIKGVFITDIKNESFSALPWLVMKIPGIKIYTSAFNKIIIIDRLQKYKISEKDYKIQVINNEVRFDNLTVSPIKLAGSIPESLGFNFKTQNGSYLFMFNFVEGNLGLYGNLNFNNLQKSLWDTRVNVLVCDAGKSSGKGRAIDKLELPDFIKDVFLKAGQQERIIVGAYDEDMVQLQQVLNMAIATNRPVCAYGKTYGQFIYLISKISKDFPLPQMFDYRQINKHKNAIILVTGSIERLFLRFVRITAKRDVYLKLKNTDNVIMMAHPVNGLESFAAATLDEIAKITSKLYDINESQFYKHHPTREDIANLVAAIKPKYFIPAQGLYRYLVDAANYINNDPVLSKQTKTLILLNGKIAHFTNEKLFSQNGKIQEIGDTIIDGFGIGDISSEVIAERESLGREGVIIINLLYSSKQKRITSDLFIDYIGVIDDKDKVEISELIKNVLINVIETKDFSSMKDLNEKIRKAVRKRIYKLTEKDPMVVLGINNI</sequence>
<evidence type="ECO:0000313" key="4">
    <source>
        <dbReference type="Proteomes" id="UP000290985"/>
    </source>
</evidence>
<feature type="domain" description="Ribonuclease J beta-CASP" evidence="2">
    <location>
        <begin position="222"/>
        <end position="341"/>
    </location>
</feature>
<keyword evidence="3" id="KW-0378">Hydrolase</keyword>
<dbReference type="GO" id="GO:0016787">
    <property type="term" value="F:hydrolase activity"/>
    <property type="evidence" value="ECO:0007669"/>
    <property type="project" value="UniProtKB-KW"/>
</dbReference>
<dbReference type="InterPro" id="IPR041636">
    <property type="entry name" value="RNase_J_C"/>
</dbReference>
<feature type="domain" description="Ribonuclease J C-terminal" evidence="1">
    <location>
        <begin position="452"/>
        <end position="549"/>
    </location>
</feature>